<organism evidence="2 3">
    <name type="scientific">Penaeus vannamei</name>
    <name type="common">Whiteleg shrimp</name>
    <name type="synonym">Litopenaeus vannamei</name>
    <dbReference type="NCBI Taxonomy" id="6689"/>
    <lineage>
        <taxon>Eukaryota</taxon>
        <taxon>Metazoa</taxon>
        <taxon>Ecdysozoa</taxon>
        <taxon>Arthropoda</taxon>
        <taxon>Crustacea</taxon>
        <taxon>Multicrustacea</taxon>
        <taxon>Malacostraca</taxon>
        <taxon>Eumalacostraca</taxon>
        <taxon>Eucarida</taxon>
        <taxon>Decapoda</taxon>
        <taxon>Dendrobranchiata</taxon>
        <taxon>Penaeoidea</taxon>
        <taxon>Penaeidae</taxon>
        <taxon>Penaeus</taxon>
    </lineage>
</organism>
<feature type="compositionally biased region" description="Basic and acidic residues" evidence="1">
    <location>
        <begin position="357"/>
        <end position="371"/>
    </location>
</feature>
<feature type="compositionally biased region" description="Acidic residues" evidence="1">
    <location>
        <begin position="192"/>
        <end position="209"/>
    </location>
</feature>
<dbReference type="Proteomes" id="UP000283509">
    <property type="component" value="Unassembled WGS sequence"/>
</dbReference>
<feature type="compositionally biased region" description="Basic and acidic residues" evidence="1">
    <location>
        <begin position="167"/>
        <end position="191"/>
    </location>
</feature>
<proteinExistence type="predicted"/>
<feature type="region of interest" description="Disordered" evidence="1">
    <location>
        <begin position="1"/>
        <end position="209"/>
    </location>
</feature>
<dbReference type="AlphaFoldDB" id="A0A3R7QLX7"/>
<feature type="compositionally biased region" description="Low complexity" evidence="1">
    <location>
        <begin position="105"/>
        <end position="115"/>
    </location>
</feature>
<feature type="region of interest" description="Disordered" evidence="1">
    <location>
        <begin position="324"/>
        <end position="379"/>
    </location>
</feature>
<accession>A0A3R7QLX7</accession>
<reference evidence="2 3" key="1">
    <citation type="submission" date="2018-04" db="EMBL/GenBank/DDBJ databases">
        <authorList>
            <person name="Zhang X."/>
            <person name="Yuan J."/>
            <person name="Li F."/>
            <person name="Xiang J."/>
        </authorList>
    </citation>
    <scope>NUCLEOTIDE SEQUENCE [LARGE SCALE GENOMIC DNA]</scope>
    <source>
        <tissue evidence="2">Muscle</tissue>
    </source>
</reference>
<comment type="caution">
    <text evidence="2">The sequence shown here is derived from an EMBL/GenBank/DDBJ whole genome shotgun (WGS) entry which is preliminary data.</text>
</comment>
<keyword evidence="3" id="KW-1185">Reference proteome</keyword>
<feature type="compositionally biased region" description="Basic and acidic residues" evidence="1">
    <location>
        <begin position="40"/>
        <end position="68"/>
    </location>
</feature>
<feature type="compositionally biased region" description="Basic residues" evidence="1">
    <location>
        <begin position="329"/>
        <end position="338"/>
    </location>
</feature>
<gene>
    <name evidence="2" type="ORF">C7M84_023586</name>
</gene>
<evidence type="ECO:0000256" key="1">
    <source>
        <dbReference type="SAM" id="MobiDB-lite"/>
    </source>
</evidence>
<sequence>MPTLGIRGTPSQLSTRKKAAKHTPPQRWTTMVAMYNNDMEGAHGRPSDEDVPEHDVPPSAHVAEDEGPAKSGGHGAAMARAEEEVSKQNELDEDLRNPADEDSTSHTGTTGSSEGDGTRNSASGDAAGSVEGAAAKGASEEAAAISEAEPQPGHPSDDSASDVTLRGAEDGAAKGNDGEENKENVDNTLKETDEESDTEDSEDEDAARDDEGVEWLLKIDDLELYKKAMIPEHFYLRISSPKVLTEEQLRLALDRLLGELKWLRLGLKHRQGDCWICYLPKATMQVRICNDDSLGYIMEEPQRSHYYLHNDLLCTVHILADPQVPRTSRDRRRDKKAKNNSADKAQTVNSKQWEAAEAEKPEMPRKIRPPNEEEVGEQDEGPCVADIHLSVPNITETFEFSAQRQLFKITTIRKLTFVHQFLMTFNINLYIDTESGNLGFYLNHSTVFNSRAIKIRFAELILAVLKRSLQL</sequence>
<evidence type="ECO:0000313" key="3">
    <source>
        <dbReference type="Proteomes" id="UP000283509"/>
    </source>
</evidence>
<feature type="compositionally biased region" description="Basic and acidic residues" evidence="1">
    <location>
        <begin position="80"/>
        <end position="99"/>
    </location>
</feature>
<dbReference type="OrthoDB" id="6371764at2759"/>
<dbReference type="EMBL" id="QCYY01000714">
    <property type="protein sequence ID" value="ROT83237.1"/>
    <property type="molecule type" value="Genomic_DNA"/>
</dbReference>
<protein>
    <submittedName>
        <fullName evidence="2">Uncharacterized protein</fullName>
    </submittedName>
</protein>
<name>A0A3R7QLX7_PENVA</name>
<reference evidence="2 3" key="2">
    <citation type="submission" date="2019-01" db="EMBL/GenBank/DDBJ databases">
        <title>The decoding of complex shrimp genome reveals the adaptation for benthos swimmer, frequently molting mechanism and breeding impact on genome.</title>
        <authorList>
            <person name="Sun Y."/>
            <person name="Gao Y."/>
            <person name="Yu Y."/>
        </authorList>
    </citation>
    <scope>NUCLEOTIDE SEQUENCE [LARGE SCALE GENOMIC DNA]</scope>
    <source>
        <tissue evidence="2">Muscle</tissue>
    </source>
</reference>
<feature type="compositionally biased region" description="Low complexity" evidence="1">
    <location>
        <begin position="121"/>
        <end position="149"/>
    </location>
</feature>
<evidence type="ECO:0000313" key="2">
    <source>
        <dbReference type="EMBL" id="ROT83237.1"/>
    </source>
</evidence>